<proteinExistence type="predicted"/>
<dbReference type="EMBL" id="CM047945">
    <property type="protein sequence ID" value="KAI9898230.1"/>
    <property type="molecule type" value="Genomic_DNA"/>
</dbReference>
<evidence type="ECO:0000313" key="2">
    <source>
        <dbReference type="Proteomes" id="UP001163324"/>
    </source>
</evidence>
<evidence type="ECO:0000313" key="1">
    <source>
        <dbReference type="EMBL" id="KAI9898230.1"/>
    </source>
</evidence>
<accession>A0ACC0UXK6</accession>
<dbReference type="Proteomes" id="UP001163324">
    <property type="component" value="Chromosome 6"/>
</dbReference>
<sequence>MPFTTLVVAGSSGVLADAILPALLESTSPKFDITILTRANSGKTPSVPGAKVVQVDYNDHQSLVQAVSGADAIVSLLASIPAKEVDLKLLKAAQEAGVRRIFPSEYTLDILHPYAVKLMSEGGDWPESPSPVRTAQAFLDLEKRGGPTSFTTLMTSAFMDPWLAGKIDLFDPANRRIQFIDDGARPFTGCSFGFIAAALVAALRMDEEATRNKRIPIAEVRATMEEVAQAYEEVMGVGFEREVVKSSDLLGQRDGFLRSGNLPMALFTCIKLGALSGEGPGDLEEGFRHDGAGYLTARRKTLKELVAEAVRGLEAGSS</sequence>
<organism evidence="1 2">
    <name type="scientific">Trichothecium roseum</name>
    <dbReference type="NCBI Taxonomy" id="47278"/>
    <lineage>
        <taxon>Eukaryota</taxon>
        <taxon>Fungi</taxon>
        <taxon>Dikarya</taxon>
        <taxon>Ascomycota</taxon>
        <taxon>Pezizomycotina</taxon>
        <taxon>Sordariomycetes</taxon>
        <taxon>Hypocreomycetidae</taxon>
        <taxon>Hypocreales</taxon>
        <taxon>Hypocreales incertae sedis</taxon>
        <taxon>Trichothecium</taxon>
    </lineage>
</organism>
<keyword evidence="2" id="KW-1185">Reference proteome</keyword>
<gene>
    <name evidence="1" type="ORF">N3K66_006590</name>
</gene>
<comment type="caution">
    <text evidence="1">The sequence shown here is derived from an EMBL/GenBank/DDBJ whole genome shotgun (WGS) entry which is preliminary data.</text>
</comment>
<name>A0ACC0UXK6_9HYPO</name>
<protein>
    <submittedName>
        <fullName evidence="1">Uncharacterized protein</fullName>
    </submittedName>
</protein>
<reference evidence="1" key="1">
    <citation type="submission" date="2022-10" db="EMBL/GenBank/DDBJ databases">
        <title>Complete Genome of Trichothecium roseum strain YXFP-22015, a Plant Pathogen Isolated from Citrus.</title>
        <authorList>
            <person name="Wang Y."/>
            <person name="Zhu L."/>
        </authorList>
    </citation>
    <scope>NUCLEOTIDE SEQUENCE</scope>
    <source>
        <strain evidence="1">YXFP-22015</strain>
    </source>
</reference>